<feature type="compositionally biased region" description="Basic and acidic residues" evidence="1">
    <location>
        <begin position="1"/>
        <end position="14"/>
    </location>
</feature>
<dbReference type="EMBL" id="CM007649">
    <property type="protein sequence ID" value="ONM33374.1"/>
    <property type="molecule type" value="Genomic_DNA"/>
</dbReference>
<feature type="region of interest" description="Disordered" evidence="1">
    <location>
        <begin position="1"/>
        <end position="43"/>
    </location>
</feature>
<name>A0A1D6MXB9_MAIZE</name>
<accession>A0A1D6MXB9</accession>
<gene>
    <name evidence="2" type="ORF">ZEAMMB73_Zm00001d041613</name>
</gene>
<proteinExistence type="predicted"/>
<reference evidence="2" key="1">
    <citation type="submission" date="2015-12" db="EMBL/GenBank/DDBJ databases">
        <title>Update maize B73 reference genome by single molecule sequencing technologies.</title>
        <authorList>
            <consortium name="Maize Genome Sequencing Project"/>
            <person name="Ware D."/>
        </authorList>
    </citation>
    <scope>NUCLEOTIDE SEQUENCE [LARGE SCALE GENOMIC DNA]</scope>
    <source>
        <tissue evidence="2">Seedling</tissue>
    </source>
</reference>
<sequence length="59" mass="6684">MARAKVRCDRKDLSTRAGRLPRRQTRLPTLPEIPEPSPTTIRVTTFPGHAFHKVLSATF</sequence>
<evidence type="ECO:0000256" key="1">
    <source>
        <dbReference type="SAM" id="MobiDB-lite"/>
    </source>
</evidence>
<organism evidence="2">
    <name type="scientific">Zea mays</name>
    <name type="common">Maize</name>
    <dbReference type="NCBI Taxonomy" id="4577"/>
    <lineage>
        <taxon>Eukaryota</taxon>
        <taxon>Viridiplantae</taxon>
        <taxon>Streptophyta</taxon>
        <taxon>Embryophyta</taxon>
        <taxon>Tracheophyta</taxon>
        <taxon>Spermatophyta</taxon>
        <taxon>Magnoliopsida</taxon>
        <taxon>Liliopsida</taxon>
        <taxon>Poales</taxon>
        <taxon>Poaceae</taxon>
        <taxon>PACMAD clade</taxon>
        <taxon>Panicoideae</taxon>
        <taxon>Andropogonodae</taxon>
        <taxon>Andropogoneae</taxon>
        <taxon>Tripsacinae</taxon>
        <taxon>Zea</taxon>
    </lineage>
</organism>
<dbReference type="AlphaFoldDB" id="A0A1D6MXB9"/>
<evidence type="ECO:0000313" key="2">
    <source>
        <dbReference type="EMBL" id="ONM33374.1"/>
    </source>
</evidence>
<protein>
    <submittedName>
        <fullName evidence="2">Guanylyl cyclase 1</fullName>
    </submittedName>
</protein>